<comment type="subcellular location">
    <subcellularLocation>
        <location evidence="1">Cytoplasm</location>
    </subcellularLocation>
</comment>
<dbReference type="GO" id="GO:0016740">
    <property type="term" value="F:transferase activity"/>
    <property type="evidence" value="ECO:0007669"/>
    <property type="project" value="UniProtKB-KW"/>
</dbReference>
<sequence length="159" mass="17363">MSIVLYRVDERLIHGQVVLGWGGELHPRRYIVVDDALADSEWEQDLYRLAVPDDTEVLFRGVAEAREALTEWAAQAIRTVLLTRDVSTMAALGSEGGLGGVEVNLGGIHHRPGRTEVRPYLFIGDEEREGVRSLVAGGVHVSGRDLPGGLRVDAEQILG</sequence>
<dbReference type="InterPro" id="IPR036667">
    <property type="entry name" value="PTS_IIB_sorbose-sp_sf"/>
</dbReference>
<protein>
    <submittedName>
        <fullName evidence="9">PTS sugar transporter subunit IIB</fullName>
        <ecNumber evidence="9">2.7.1.-</ecNumber>
    </submittedName>
</protein>
<proteinExistence type="predicted"/>
<evidence type="ECO:0000256" key="3">
    <source>
        <dbReference type="ARBA" id="ARBA00022490"/>
    </source>
</evidence>
<keyword evidence="3" id="KW-0963">Cytoplasm</keyword>
<dbReference type="EMBL" id="JBBHLI010000004">
    <property type="protein sequence ID" value="MEK9501202.1"/>
    <property type="molecule type" value="Genomic_DNA"/>
</dbReference>
<evidence type="ECO:0000256" key="2">
    <source>
        <dbReference type="ARBA" id="ARBA00022448"/>
    </source>
</evidence>
<dbReference type="EC" id="2.7.1.-" evidence="9"/>
<accession>A0ABU9EAU1</accession>
<dbReference type="RefSeq" id="WP_405277337.1">
    <property type="nucleotide sequence ID" value="NZ_CP144380.1"/>
</dbReference>
<dbReference type="Pfam" id="PF03830">
    <property type="entry name" value="PTSIIB_sorb"/>
    <property type="match status" value="1"/>
</dbReference>
<gene>
    <name evidence="9" type="ORF">WI372_09445</name>
</gene>
<keyword evidence="2" id="KW-0813">Transport</keyword>
<dbReference type="PROSITE" id="PS51101">
    <property type="entry name" value="PTS_EIIB_TYPE_4"/>
    <property type="match status" value="1"/>
</dbReference>
<keyword evidence="5 9" id="KW-0808">Transferase</keyword>
<evidence type="ECO:0000313" key="10">
    <source>
        <dbReference type="Proteomes" id="UP001484239"/>
    </source>
</evidence>
<evidence type="ECO:0000256" key="4">
    <source>
        <dbReference type="ARBA" id="ARBA00022597"/>
    </source>
</evidence>
<keyword evidence="4 9" id="KW-0762">Sugar transport</keyword>
<reference evidence="9 10" key="1">
    <citation type="submission" date="2024-02" db="EMBL/GenBank/DDBJ databases">
        <title>A novel Gemmatimonadota bacterium.</title>
        <authorList>
            <person name="Du Z.-J."/>
            <person name="Ye Y.-Q."/>
        </authorList>
    </citation>
    <scope>NUCLEOTIDE SEQUENCE [LARGE SCALE GENOMIC DNA]</scope>
    <source>
        <strain evidence="9 10">DH-20</strain>
    </source>
</reference>
<feature type="domain" description="PTS EIIB type-4" evidence="8">
    <location>
        <begin position="1"/>
        <end position="159"/>
    </location>
</feature>
<evidence type="ECO:0000313" key="9">
    <source>
        <dbReference type="EMBL" id="MEK9501202.1"/>
    </source>
</evidence>
<evidence type="ECO:0000256" key="1">
    <source>
        <dbReference type="ARBA" id="ARBA00004496"/>
    </source>
</evidence>
<organism evidence="9 10">
    <name type="scientific">Gaopeijia maritima</name>
    <dbReference type="NCBI Taxonomy" id="3119007"/>
    <lineage>
        <taxon>Bacteria</taxon>
        <taxon>Pseudomonadati</taxon>
        <taxon>Gemmatimonadota</taxon>
        <taxon>Longimicrobiia</taxon>
        <taxon>Gaopeijiales</taxon>
        <taxon>Gaopeijiaceae</taxon>
        <taxon>Gaopeijia</taxon>
    </lineage>
</organism>
<dbReference type="InterPro" id="IPR004720">
    <property type="entry name" value="PTS_IIB_sorbose-sp"/>
</dbReference>
<keyword evidence="10" id="KW-1185">Reference proteome</keyword>
<dbReference type="Proteomes" id="UP001484239">
    <property type="component" value="Unassembled WGS sequence"/>
</dbReference>
<evidence type="ECO:0000256" key="5">
    <source>
        <dbReference type="ARBA" id="ARBA00022679"/>
    </source>
</evidence>
<evidence type="ECO:0000256" key="7">
    <source>
        <dbReference type="ARBA" id="ARBA00022777"/>
    </source>
</evidence>
<keyword evidence="6" id="KW-0598">Phosphotransferase system</keyword>
<dbReference type="SUPFAM" id="SSF52728">
    <property type="entry name" value="PTS IIb component"/>
    <property type="match status" value="1"/>
</dbReference>
<evidence type="ECO:0000259" key="8">
    <source>
        <dbReference type="PROSITE" id="PS51101"/>
    </source>
</evidence>
<dbReference type="Gene3D" id="3.40.35.10">
    <property type="entry name" value="Phosphotransferase system, sorbose subfamily IIB component"/>
    <property type="match status" value="1"/>
</dbReference>
<evidence type="ECO:0000256" key="6">
    <source>
        <dbReference type="ARBA" id="ARBA00022683"/>
    </source>
</evidence>
<keyword evidence="7" id="KW-0418">Kinase</keyword>
<comment type="caution">
    <text evidence="9">The sequence shown here is derived from an EMBL/GenBank/DDBJ whole genome shotgun (WGS) entry which is preliminary data.</text>
</comment>
<name>A0ABU9EAU1_9BACT</name>